<dbReference type="InterPro" id="IPR052035">
    <property type="entry name" value="ZnF_BED_domain_contain"/>
</dbReference>
<dbReference type="PANTHER" id="PTHR46481">
    <property type="entry name" value="ZINC FINGER BED DOMAIN-CONTAINING PROTEIN 4"/>
    <property type="match status" value="1"/>
</dbReference>
<evidence type="ECO:0000256" key="9">
    <source>
        <dbReference type="PROSITE-ProRule" id="PRU00027"/>
    </source>
</evidence>
<keyword evidence="5" id="KW-0805">Transcription regulation</keyword>
<dbReference type="InterPro" id="IPR003656">
    <property type="entry name" value="Znf_BED"/>
</dbReference>
<dbReference type="Pfam" id="PF05699">
    <property type="entry name" value="Dimer_Tnp_hAT"/>
    <property type="match status" value="1"/>
</dbReference>
<keyword evidence="2" id="KW-0479">Metal-binding</keyword>
<evidence type="ECO:0000256" key="2">
    <source>
        <dbReference type="ARBA" id="ARBA00022723"/>
    </source>
</evidence>
<evidence type="ECO:0000256" key="3">
    <source>
        <dbReference type="ARBA" id="ARBA00022771"/>
    </source>
</evidence>
<dbReference type="InterPro" id="IPR036236">
    <property type="entry name" value="Znf_C2H2_sf"/>
</dbReference>
<accession>A0ABR3LAU7</accession>
<evidence type="ECO:0000256" key="1">
    <source>
        <dbReference type="ARBA" id="ARBA00004123"/>
    </source>
</evidence>
<sequence>MAANTGALLDRPQLVEKVDARSEIWHYFAYIADSQGKPTDITKPICKKCFNPTQAKGANTSNLAKHLADRHPDLYKEFKEKQANKQMPAESATRKMRQPSLPAVLEVHRKYDKDSKDAKRLNRAVAEFICIDQVPIYTVEKSGFRNLVQQLDRKYDMPGRNHFIYNEIPKLYTETRDFIQSQLAHQPFFACTTDIWTSRAVDAYMAVTIHYITESWETQSWCLGCSALYSDHTAVCVHEVLEEIVSEKWGLNLSKMSAITTDNASNNKKAFENYTWIPCFGHNLHLAVGKALALTRVSNVLSRLRTTVSAFSRSNNLMRKLKEKQNTLNLPVQKLVHDEPTRWNSTFEMVDRFCIQQQAVCAVLAENRKKWHLMPKDADIATLEIIREVLGPLSSFTDALSGEKDPTLSSVLPLKWKLLSFLTVKEGEGPLSSEMKEKIKTDFTARYESRPLDTVLNTATFLDPRFKDSFVAMEEEVKVVLLEKSAEVSQQQTSLVQASKQQQEEDQGRAKKRKEDLKSLLSTIKFEKSVVEAKGAEGGHSTSPADKLTGEILLYKQMTDISASEDPLTWWKNHETTMPTLAHLARGYLCIPASSCASERVFSTSGFICSPRRIRLTEEHIETLVFLAKNLKMVQELTKK</sequence>
<dbReference type="InterPro" id="IPR012337">
    <property type="entry name" value="RNaseH-like_sf"/>
</dbReference>
<evidence type="ECO:0000256" key="10">
    <source>
        <dbReference type="SAM" id="MobiDB-lite"/>
    </source>
</evidence>
<keyword evidence="13" id="KW-1185">Reference proteome</keyword>
<proteinExistence type="predicted"/>
<comment type="caution">
    <text evidence="12">The sequence shown here is derived from an EMBL/GenBank/DDBJ whole genome shotgun (WGS) entry which is preliminary data.</text>
</comment>
<keyword evidence="4" id="KW-0862">Zinc</keyword>
<evidence type="ECO:0000313" key="12">
    <source>
        <dbReference type="EMBL" id="KAL1250025.1"/>
    </source>
</evidence>
<organism evidence="12 13">
    <name type="scientific">Cirrhinus molitorella</name>
    <name type="common">mud carp</name>
    <dbReference type="NCBI Taxonomy" id="172907"/>
    <lineage>
        <taxon>Eukaryota</taxon>
        <taxon>Metazoa</taxon>
        <taxon>Chordata</taxon>
        <taxon>Craniata</taxon>
        <taxon>Vertebrata</taxon>
        <taxon>Euteleostomi</taxon>
        <taxon>Actinopterygii</taxon>
        <taxon>Neopterygii</taxon>
        <taxon>Teleostei</taxon>
        <taxon>Ostariophysi</taxon>
        <taxon>Cypriniformes</taxon>
        <taxon>Cyprinidae</taxon>
        <taxon>Labeoninae</taxon>
        <taxon>Labeonini</taxon>
        <taxon>Cirrhinus</taxon>
    </lineage>
</organism>
<dbReference type="Pfam" id="PF02892">
    <property type="entry name" value="zf-BED"/>
    <property type="match status" value="1"/>
</dbReference>
<keyword evidence="3 9" id="KW-0863">Zinc-finger</keyword>
<feature type="domain" description="BED-type" evidence="11">
    <location>
        <begin position="19"/>
        <end position="78"/>
    </location>
</feature>
<dbReference type="InterPro" id="IPR008906">
    <property type="entry name" value="HATC_C_dom"/>
</dbReference>
<comment type="subcellular location">
    <subcellularLocation>
        <location evidence="1">Nucleus</location>
    </subcellularLocation>
</comment>
<gene>
    <name evidence="12" type="ORF">QQF64_021030</name>
</gene>
<evidence type="ECO:0000259" key="11">
    <source>
        <dbReference type="PROSITE" id="PS50808"/>
    </source>
</evidence>
<dbReference type="PROSITE" id="PS50808">
    <property type="entry name" value="ZF_BED"/>
    <property type="match status" value="1"/>
</dbReference>
<keyword evidence="6" id="KW-0238">DNA-binding</keyword>
<dbReference type="PANTHER" id="PTHR46481:SF9">
    <property type="entry name" value="ZINC FINGER BED DOMAIN-CONTAINING PROTEIN 1-LIKE"/>
    <property type="match status" value="1"/>
</dbReference>
<protein>
    <recommendedName>
        <fullName evidence="11">BED-type domain-containing protein</fullName>
    </recommendedName>
</protein>
<reference evidence="12 13" key="1">
    <citation type="submission" date="2023-09" db="EMBL/GenBank/DDBJ databases">
        <authorList>
            <person name="Wang M."/>
        </authorList>
    </citation>
    <scope>NUCLEOTIDE SEQUENCE [LARGE SCALE GENOMIC DNA]</scope>
    <source>
        <strain evidence="12">GT-2023</strain>
        <tissue evidence="12">Liver</tissue>
    </source>
</reference>
<dbReference type="SUPFAM" id="SSF53098">
    <property type="entry name" value="Ribonuclease H-like"/>
    <property type="match status" value="1"/>
</dbReference>
<dbReference type="EMBL" id="JAYMGO010000023">
    <property type="protein sequence ID" value="KAL1250025.1"/>
    <property type="molecule type" value="Genomic_DNA"/>
</dbReference>
<evidence type="ECO:0000256" key="5">
    <source>
        <dbReference type="ARBA" id="ARBA00023015"/>
    </source>
</evidence>
<keyword evidence="8" id="KW-0539">Nucleus</keyword>
<feature type="compositionally biased region" description="Basic and acidic residues" evidence="10">
    <location>
        <begin position="502"/>
        <end position="515"/>
    </location>
</feature>
<evidence type="ECO:0000256" key="6">
    <source>
        <dbReference type="ARBA" id="ARBA00023125"/>
    </source>
</evidence>
<evidence type="ECO:0000256" key="4">
    <source>
        <dbReference type="ARBA" id="ARBA00022833"/>
    </source>
</evidence>
<feature type="region of interest" description="Disordered" evidence="10">
    <location>
        <begin position="493"/>
        <end position="515"/>
    </location>
</feature>
<keyword evidence="7" id="KW-0804">Transcription</keyword>
<evidence type="ECO:0000313" key="13">
    <source>
        <dbReference type="Proteomes" id="UP001558613"/>
    </source>
</evidence>
<dbReference type="Proteomes" id="UP001558613">
    <property type="component" value="Unassembled WGS sequence"/>
</dbReference>
<dbReference type="SUPFAM" id="SSF57667">
    <property type="entry name" value="beta-beta-alpha zinc fingers"/>
    <property type="match status" value="1"/>
</dbReference>
<dbReference type="SUPFAM" id="SSF140996">
    <property type="entry name" value="Hermes dimerisation domain"/>
    <property type="match status" value="1"/>
</dbReference>
<name>A0ABR3LAU7_9TELE</name>
<evidence type="ECO:0000256" key="8">
    <source>
        <dbReference type="ARBA" id="ARBA00023242"/>
    </source>
</evidence>
<evidence type="ECO:0000256" key="7">
    <source>
        <dbReference type="ARBA" id="ARBA00023163"/>
    </source>
</evidence>